<dbReference type="Proteomes" id="UP000290289">
    <property type="component" value="Chromosome 5"/>
</dbReference>
<dbReference type="InterPro" id="IPR011009">
    <property type="entry name" value="Kinase-like_dom_sf"/>
</dbReference>
<evidence type="ECO:0000256" key="1">
    <source>
        <dbReference type="ARBA" id="ARBA00022741"/>
    </source>
</evidence>
<dbReference type="EMBL" id="RDQH01000331">
    <property type="protein sequence ID" value="RXH97425.1"/>
    <property type="molecule type" value="Genomic_DNA"/>
</dbReference>
<dbReference type="InterPro" id="IPR045274">
    <property type="entry name" value="WAK-like"/>
</dbReference>
<dbReference type="GO" id="GO:0004674">
    <property type="term" value="F:protein serine/threonine kinase activity"/>
    <property type="evidence" value="ECO:0007669"/>
    <property type="project" value="TreeGrafter"/>
</dbReference>
<organism evidence="4 5">
    <name type="scientific">Malus domestica</name>
    <name type="common">Apple</name>
    <name type="synonym">Pyrus malus</name>
    <dbReference type="NCBI Taxonomy" id="3750"/>
    <lineage>
        <taxon>Eukaryota</taxon>
        <taxon>Viridiplantae</taxon>
        <taxon>Streptophyta</taxon>
        <taxon>Embryophyta</taxon>
        <taxon>Tracheophyta</taxon>
        <taxon>Spermatophyta</taxon>
        <taxon>Magnoliopsida</taxon>
        <taxon>eudicotyledons</taxon>
        <taxon>Gunneridae</taxon>
        <taxon>Pentapetalae</taxon>
        <taxon>rosids</taxon>
        <taxon>fabids</taxon>
        <taxon>Rosales</taxon>
        <taxon>Rosaceae</taxon>
        <taxon>Amygdaloideae</taxon>
        <taxon>Maleae</taxon>
        <taxon>Malus</taxon>
    </lineage>
</organism>
<keyword evidence="2" id="KW-0067">ATP-binding</keyword>
<dbReference type="SUPFAM" id="SSF56112">
    <property type="entry name" value="Protein kinase-like (PK-like)"/>
    <property type="match status" value="1"/>
</dbReference>
<evidence type="ECO:0000256" key="2">
    <source>
        <dbReference type="ARBA" id="ARBA00022840"/>
    </source>
</evidence>
<dbReference type="GO" id="GO:0007166">
    <property type="term" value="P:cell surface receptor signaling pathway"/>
    <property type="evidence" value="ECO:0007669"/>
    <property type="project" value="InterPro"/>
</dbReference>
<protein>
    <recommendedName>
        <fullName evidence="3">Protein kinase domain-containing protein</fullName>
    </recommendedName>
</protein>
<accession>A0A498JQK0</accession>
<dbReference type="PROSITE" id="PS50011">
    <property type="entry name" value="PROTEIN_KINASE_DOM"/>
    <property type="match status" value="1"/>
</dbReference>
<name>A0A498JQK0_MALDO</name>
<dbReference type="InterPro" id="IPR000719">
    <property type="entry name" value="Prot_kinase_dom"/>
</dbReference>
<evidence type="ECO:0000313" key="5">
    <source>
        <dbReference type="Proteomes" id="UP000290289"/>
    </source>
</evidence>
<dbReference type="Gene3D" id="1.10.510.10">
    <property type="entry name" value="Transferase(Phosphotransferase) domain 1"/>
    <property type="match status" value="1"/>
</dbReference>
<proteinExistence type="predicted"/>
<sequence length="142" mass="15810">MADQLWYQSTTFGAGQMRIGIEFPIPVLVHAYAAKGALKHDGSLRGDNEDQIILPWNIRLRIAKQLASAVSYLHIAFAEPIIHRYLNPSCLFLDDDYISKLYSFSHSTTIPPTESDVEDAVGGTPGYLDPAYMRPGLISEKK</sequence>
<dbReference type="GO" id="GO:0005524">
    <property type="term" value="F:ATP binding"/>
    <property type="evidence" value="ECO:0007669"/>
    <property type="project" value="UniProtKB-KW"/>
</dbReference>
<keyword evidence="5" id="KW-1185">Reference proteome</keyword>
<reference evidence="4 5" key="1">
    <citation type="submission" date="2018-10" db="EMBL/GenBank/DDBJ databases">
        <title>A high-quality apple genome assembly.</title>
        <authorList>
            <person name="Hu J."/>
        </authorList>
    </citation>
    <scope>NUCLEOTIDE SEQUENCE [LARGE SCALE GENOMIC DNA]</scope>
    <source>
        <strain evidence="5">cv. HFTH1</strain>
        <tissue evidence="4">Young leaf</tissue>
    </source>
</reference>
<gene>
    <name evidence="4" type="ORF">DVH24_007771</name>
</gene>
<keyword evidence="1" id="KW-0547">Nucleotide-binding</keyword>
<feature type="domain" description="Protein kinase" evidence="3">
    <location>
        <begin position="1"/>
        <end position="142"/>
    </location>
</feature>
<evidence type="ECO:0000259" key="3">
    <source>
        <dbReference type="PROSITE" id="PS50011"/>
    </source>
</evidence>
<dbReference type="GO" id="GO:0005886">
    <property type="term" value="C:plasma membrane"/>
    <property type="evidence" value="ECO:0007669"/>
    <property type="project" value="TreeGrafter"/>
</dbReference>
<dbReference type="PANTHER" id="PTHR27005:SF466">
    <property type="entry name" value="NON-FUNCTIONAL PSEUDOKINASE ZED1-LIKE"/>
    <property type="match status" value="1"/>
</dbReference>
<dbReference type="AlphaFoldDB" id="A0A498JQK0"/>
<dbReference type="PANTHER" id="PTHR27005">
    <property type="entry name" value="WALL-ASSOCIATED RECEPTOR KINASE-LIKE 21"/>
    <property type="match status" value="1"/>
</dbReference>
<evidence type="ECO:0000313" key="4">
    <source>
        <dbReference type="EMBL" id="RXH97425.1"/>
    </source>
</evidence>
<comment type="caution">
    <text evidence="4">The sequence shown here is derived from an EMBL/GenBank/DDBJ whole genome shotgun (WGS) entry which is preliminary data.</text>
</comment>